<name>A0AAW5RTS7_AERME</name>
<accession>A0AAW5RTS7</accession>
<reference evidence="1" key="1">
    <citation type="submission" date="2022-01" db="EMBL/GenBank/DDBJ databases">
        <title>Comparison of Fish pathogen Aeromonas spp.</title>
        <authorList>
            <person name="Dubey S."/>
            <person name="Sorum H."/>
            <person name="Munangandu H.M."/>
        </authorList>
    </citation>
    <scope>NUCLEOTIDE SEQUENCE</scope>
    <source>
        <strain evidence="1">SD/21-15</strain>
    </source>
</reference>
<dbReference type="RefSeq" id="WP_263686642.1">
    <property type="nucleotide sequence ID" value="NZ_JAJVCY010000087.1"/>
</dbReference>
<comment type="caution">
    <text evidence="1">The sequence shown here is derived from an EMBL/GenBank/DDBJ whole genome shotgun (WGS) entry which is preliminary data.</text>
</comment>
<protein>
    <submittedName>
        <fullName evidence="1">Uncharacterized protein</fullName>
    </submittedName>
</protein>
<proteinExistence type="predicted"/>
<evidence type="ECO:0000313" key="2">
    <source>
        <dbReference type="Proteomes" id="UP001208651"/>
    </source>
</evidence>
<dbReference type="Proteomes" id="UP001208651">
    <property type="component" value="Unassembled WGS sequence"/>
</dbReference>
<evidence type="ECO:0000313" key="1">
    <source>
        <dbReference type="EMBL" id="MCV3290841.1"/>
    </source>
</evidence>
<organism evidence="1 2">
    <name type="scientific">Aeromonas media</name>
    <dbReference type="NCBI Taxonomy" id="651"/>
    <lineage>
        <taxon>Bacteria</taxon>
        <taxon>Pseudomonadati</taxon>
        <taxon>Pseudomonadota</taxon>
        <taxon>Gammaproteobacteria</taxon>
        <taxon>Aeromonadales</taxon>
        <taxon>Aeromonadaceae</taxon>
        <taxon>Aeromonas</taxon>
    </lineage>
</organism>
<gene>
    <name evidence="1" type="ORF">LZT28_21910</name>
</gene>
<dbReference type="EMBL" id="JAJVCY010000087">
    <property type="protein sequence ID" value="MCV3290841.1"/>
    <property type="molecule type" value="Genomic_DNA"/>
</dbReference>
<dbReference type="AlphaFoldDB" id="A0AAW5RTS7"/>
<sequence>MAKKQDFRPPQQRIDALLSTHKMISLAGLKWVLKPPPGRSPIWLQLPMAVLDTTGIPLQGMEIRVIWRPSEGENSDGYGDAVKMNFVLLYHGVRIRALDTYPYDKHTNRCTIPGVDLVPSILGPHLHFYVESVTTEEPAKPVELQLKHDDINGYWRYFCNECNIDYPGDLPIPGAPHEPQMSLKL</sequence>